<comment type="similarity">
    <text evidence="1">Belongs to the LysR transcriptional regulatory family.</text>
</comment>
<dbReference type="Gene3D" id="3.40.190.290">
    <property type="match status" value="1"/>
</dbReference>
<dbReference type="InterPro" id="IPR036388">
    <property type="entry name" value="WH-like_DNA-bd_sf"/>
</dbReference>
<dbReference type="PROSITE" id="PS50931">
    <property type="entry name" value="HTH_LYSR"/>
    <property type="match status" value="1"/>
</dbReference>
<dbReference type="AlphaFoldDB" id="R2XFH8"/>
<dbReference type="SUPFAM" id="SSF53850">
    <property type="entry name" value="Periplasmic binding protein-like II"/>
    <property type="match status" value="1"/>
</dbReference>
<dbReference type="InterPro" id="IPR000847">
    <property type="entry name" value="LysR_HTH_N"/>
</dbReference>
<dbReference type="GO" id="GO:0000976">
    <property type="term" value="F:transcription cis-regulatory region binding"/>
    <property type="evidence" value="ECO:0007669"/>
    <property type="project" value="TreeGrafter"/>
</dbReference>
<reference evidence="7 9" key="2">
    <citation type="submission" date="2013-03" db="EMBL/GenBank/DDBJ databases">
        <title>The Genome Sequence of Enterococcus gilvus ATCC BAA-350 (PacBio/Illumina hybrid assembly).</title>
        <authorList>
            <consortium name="The Broad Institute Genomics Platform"/>
            <consortium name="The Broad Institute Genome Sequencing Center for Infectious Disease"/>
            <person name="Earl A."/>
            <person name="Russ C."/>
            <person name="Gilmore M."/>
            <person name="Surin D."/>
            <person name="Walker B."/>
            <person name="Young S."/>
            <person name="Zeng Q."/>
            <person name="Gargeya S."/>
            <person name="Fitzgerald M."/>
            <person name="Haas B."/>
            <person name="Abouelleil A."/>
            <person name="Allen A.W."/>
            <person name="Alvarado L."/>
            <person name="Arachchi H.M."/>
            <person name="Berlin A.M."/>
            <person name="Chapman S.B."/>
            <person name="Gainer-Dewar J."/>
            <person name="Goldberg J."/>
            <person name="Griggs A."/>
            <person name="Gujja S."/>
            <person name="Hansen M."/>
            <person name="Howarth C."/>
            <person name="Imamovic A."/>
            <person name="Ireland A."/>
            <person name="Larimer J."/>
            <person name="McCowan C."/>
            <person name="Murphy C."/>
            <person name="Pearson M."/>
            <person name="Poon T.W."/>
            <person name="Priest M."/>
            <person name="Roberts A."/>
            <person name="Saif S."/>
            <person name="Shea T."/>
            <person name="Sisk P."/>
            <person name="Sykes S."/>
            <person name="Wortman J."/>
            <person name="Nusbaum C."/>
            <person name="Birren B."/>
        </authorList>
    </citation>
    <scope>NUCLEOTIDE SEQUENCE [LARGE SCALE GENOMIC DNA]</scope>
    <source>
        <strain evidence="7 9">ATCC BAA-350</strain>
    </source>
</reference>
<keyword evidence="9" id="KW-1185">Reference proteome</keyword>
<dbReference type="Proteomes" id="UP000013750">
    <property type="component" value="Unassembled WGS sequence"/>
</dbReference>
<evidence type="ECO:0000313" key="6">
    <source>
        <dbReference type="EMBL" id="EOI53574.1"/>
    </source>
</evidence>
<dbReference type="PRINTS" id="PR00039">
    <property type="entry name" value="HTHLYSR"/>
</dbReference>
<dbReference type="FunFam" id="1.10.10.10:FF:000001">
    <property type="entry name" value="LysR family transcriptional regulator"/>
    <property type="match status" value="1"/>
</dbReference>
<dbReference type="HOGENOM" id="CLU_039613_6_1_9"/>
<dbReference type="Pfam" id="PF00126">
    <property type="entry name" value="HTH_1"/>
    <property type="match status" value="1"/>
</dbReference>
<keyword evidence="4" id="KW-0804">Transcription</keyword>
<feature type="domain" description="HTH lysR-type" evidence="5">
    <location>
        <begin position="1"/>
        <end position="58"/>
    </location>
</feature>
<organism evidence="6 8">
    <name type="scientific">Enterococcus gilvus ATCC BAA-350</name>
    <dbReference type="NCBI Taxonomy" id="1158614"/>
    <lineage>
        <taxon>Bacteria</taxon>
        <taxon>Bacillati</taxon>
        <taxon>Bacillota</taxon>
        <taxon>Bacilli</taxon>
        <taxon>Lactobacillales</taxon>
        <taxon>Enterococcaceae</taxon>
        <taxon>Enterococcus</taxon>
    </lineage>
</organism>
<proteinExistence type="inferred from homology"/>
<evidence type="ECO:0000259" key="5">
    <source>
        <dbReference type="PROSITE" id="PS50931"/>
    </source>
</evidence>
<dbReference type="Proteomes" id="UP000014160">
    <property type="component" value="Unassembled WGS sequence"/>
</dbReference>
<evidence type="ECO:0000256" key="2">
    <source>
        <dbReference type="ARBA" id="ARBA00023015"/>
    </source>
</evidence>
<evidence type="ECO:0000313" key="9">
    <source>
        <dbReference type="Proteomes" id="UP000014160"/>
    </source>
</evidence>
<protein>
    <recommendedName>
        <fullName evidence="5">HTH lysR-type domain-containing protein</fullName>
    </recommendedName>
</protein>
<accession>R2XFH8</accession>
<reference evidence="6 8" key="1">
    <citation type="submission" date="2013-02" db="EMBL/GenBank/DDBJ databases">
        <title>The Genome Sequence of Enterococcus gilvus ATCC BAA-350.</title>
        <authorList>
            <consortium name="The Broad Institute Genome Sequencing Platform"/>
            <consortium name="The Broad Institute Genome Sequencing Center for Infectious Disease"/>
            <person name="Earl A.M."/>
            <person name="Gilmore M.S."/>
            <person name="Lebreton F."/>
            <person name="Walker B."/>
            <person name="Young S.K."/>
            <person name="Zeng Q."/>
            <person name="Gargeya S."/>
            <person name="Fitzgerald M."/>
            <person name="Haas B."/>
            <person name="Abouelleil A."/>
            <person name="Alvarado L."/>
            <person name="Arachchi H.M."/>
            <person name="Berlin A.M."/>
            <person name="Chapman S.B."/>
            <person name="Dewar J."/>
            <person name="Goldberg J."/>
            <person name="Griggs A."/>
            <person name="Gujja S."/>
            <person name="Hansen M."/>
            <person name="Howarth C."/>
            <person name="Imamovic A."/>
            <person name="Larimer J."/>
            <person name="McCowan C."/>
            <person name="Murphy C."/>
            <person name="Neiman D."/>
            <person name="Pearson M."/>
            <person name="Priest M."/>
            <person name="Roberts A."/>
            <person name="Saif S."/>
            <person name="Shea T."/>
            <person name="Sisk P."/>
            <person name="Sykes S."/>
            <person name="Wortman J."/>
            <person name="Nusbaum C."/>
            <person name="Birren B."/>
        </authorList>
    </citation>
    <scope>NUCLEOTIDE SEQUENCE [LARGE SCALE GENOMIC DNA]</scope>
    <source>
        <strain evidence="6 8">ATCC BAA-350</strain>
    </source>
</reference>
<name>R2XFH8_9ENTE</name>
<dbReference type="RefSeq" id="WP_010781870.1">
    <property type="nucleotide sequence ID" value="NZ_ASWH01000001.1"/>
</dbReference>
<dbReference type="OrthoDB" id="9803735at2"/>
<evidence type="ECO:0000256" key="1">
    <source>
        <dbReference type="ARBA" id="ARBA00009437"/>
    </source>
</evidence>
<evidence type="ECO:0000313" key="8">
    <source>
        <dbReference type="Proteomes" id="UP000013750"/>
    </source>
</evidence>
<gene>
    <name evidence="7" type="ORF">I592_00436</name>
    <name evidence="6" type="ORF">UKC_03526</name>
</gene>
<keyword evidence="3" id="KW-0238">DNA-binding</keyword>
<dbReference type="SUPFAM" id="SSF46785">
    <property type="entry name" value="Winged helix' DNA-binding domain"/>
    <property type="match status" value="1"/>
</dbReference>
<dbReference type="PATRIC" id="fig|1158614.3.peg.3506"/>
<sequence>MNYKQCVIFREIAKTQNFTKAANQLYMTQSAISHAVKDLEEEAGTQLFERLHRSVKLTPAGALFLREIQPIIEAFESVEARLPSLEKQPPVTIASCITYAQIALPQLLHCFTKTHPDVHFKVQVFPASESITRLESGEADLAFIEGHVLQSSFQAKKIAEYRLCVVAAPAAEVTEVSFAELLQQPLLLRERGSAVRETFESAAVLKGYKLFPLWESIDSQALLSAVKGGFGLSVLPYPLVQEAIQQGKVKEVKVKDWRSVNDISVVMRKSRYHFQVLSEFWQALDAVDELPPNV</sequence>
<dbReference type="InterPro" id="IPR005119">
    <property type="entry name" value="LysR_subst-bd"/>
</dbReference>
<dbReference type="Pfam" id="PF03466">
    <property type="entry name" value="LysR_substrate"/>
    <property type="match status" value="1"/>
</dbReference>
<dbReference type="InterPro" id="IPR036390">
    <property type="entry name" value="WH_DNA-bd_sf"/>
</dbReference>
<dbReference type="PANTHER" id="PTHR30126:SF91">
    <property type="entry name" value="LYSR FAMILY TRANSCRIPTIONAL REGULATOR"/>
    <property type="match status" value="1"/>
</dbReference>
<keyword evidence="2" id="KW-0805">Transcription regulation</keyword>
<evidence type="ECO:0000256" key="4">
    <source>
        <dbReference type="ARBA" id="ARBA00023163"/>
    </source>
</evidence>
<evidence type="ECO:0000313" key="7">
    <source>
        <dbReference type="EMBL" id="EOW81151.1"/>
    </source>
</evidence>
<dbReference type="EMBL" id="ASWH01000001">
    <property type="protein sequence ID" value="EOW81151.1"/>
    <property type="molecule type" value="Genomic_DNA"/>
</dbReference>
<evidence type="ECO:0000256" key="3">
    <source>
        <dbReference type="ARBA" id="ARBA00023125"/>
    </source>
</evidence>
<comment type="caution">
    <text evidence="6">The sequence shown here is derived from an EMBL/GenBank/DDBJ whole genome shotgun (WGS) entry which is preliminary data.</text>
</comment>
<dbReference type="PANTHER" id="PTHR30126">
    <property type="entry name" value="HTH-TYPE TRANSCRIPTIONAL REGULATOR"/>
    <property type="match status" value="1"/>
</dbReference>
<dbReference type="Gene3D" id="1.10.10.10">
    <property type="entry name" value="Winged helix-like DNA-binding domain superfamily/Winged helix DNA-binding domain"/>
    <property type="match status" value="1"/>
</dbReference>
<dbReference type="GO" id="GO:0003700">
    <property type="term" value="F:DNA-binding transcription factor activity"/>
    <property type="evidence" value="ECO:0007669"/>
    <property type="project" value="InterPro"/>
</dbReference>
<dbReference type="EMBL" id="AJDQ01000012">
    <property type="protein sequence ID" value="EOI53574.1"/>
    <property type="molecule type" value="Genomic_DNA"/>
</dbReference>
<dbReference type="eggNOG" id="COG0583">
    <property type="taxonomic scope" value="Bacteria"/>
</dbReference>